<feature type="active site" description="Proton donor" evidence="4">
    <location>
        <position position="37"/>
    </location>
</feature>
<sequence>MPSVGFGTWRLKEEDARAAVRVALETGYRLIDTASIYKNEEVVGEVVQQWELEQQTALASDRLETSGCGMGCQVGGGGQTVEGKLKETGEGKGDEPRVFLTSKVSPYEMGYDGVMAAFGRTSEKLKRGRDGEAPLDLYLLHWPGVARKRHESPVHRQTRRESWRAMETLVREGRVRSIGVSNFCSHHIETLMEDGAEILPALNQVEAHPLCAYSVGTPRGPQMEAARRLGIPIQAYASLGGGAEGGGGELLQDPAVQKLAEETGRSAAQVLLRWGLQRKFAVIPRSKTPERIAANIQVFDFELSDAQMASLDELDTGQKFCWDAATVV</sequence>
<dbReference type="InterPro" id="IPR018170">
    <property type="entry name" value="Aldo/ket_reductase_CS"/>
</dbReference>
<dbReference type="PROSITE" id="PS00063">
    <property type="entry name" value="ALDOKETO_REDUCTASE_3"/>
    <property type="match status" value="1"/>
</dbReference>
<dbReference type="EMBL" id="CDMZ01001053">
    <property type="protein sequence ID" value="CEM26394.1"/>
    <property type="molecule type" value="Genomic_DNA"/>
</dbReference>
<dbReference type="InterPro" id="IPR020471">
    <property type="entry name" value="AKR"/>
</dbReference>
<dbReference type="InterPro" id="IPR036812">
    <property type="entry name" value="NAD(P)_OxRdtase_dom_sf"/>
</dbReference>
<feature type="domain" description="NADP-dependent oxidoreductase" evidence="7">
    <location>
        <begin position="91"/>
        <end position="315"/>
    </location>
</feature>
<dbReference type="SUPFAM" id="SSF51430">
    <property type="entry name" value="NAD(P)-linked oxidoreductase"/>
    <property type="match status" value="1"/>
</dbReference>
<dbReference type="PRINTS" id="PR00069">
    <property type="entry name" value="ALDKETRDTASE"/>
</dbReference>
<dbReference type="PROSITE" id="PS00798">
    <property type="entry name" value="ALDOKETO_REDUCTASE_1"/>
    <property type="match status" value="1"/>
</dbReference>
<dbReference type="AlphaFoldDB" id="A0A0G4GC20"/>
<evidence type="ECO:0000256" key="4">
    <source>
        <dbReference type="PIRSR" id="PIRSR000097-1"/>
    </source>
</evidence>
<feature type="site" description="Lowers pKa of active site Tyr" evidence="6">
    <location>
        <position position="103"/>
    </location>
</feature>
<dbReference type="PANTHER" id="PTHR43827:SF3">
    <property type="entry name" value="NADP-DEPENDENT OXIDOREDUCTASE DOMAIN-CONTAINING PROTEIN"/>
    <property type="match status" value="1"/>
</dbReference>
<protein>
    <recommendedName>
        <fullName evidence="7">NADP-dependent oxidoreductase domain-containing protein</fullName>
    </recommendedName>
</protein>
<evidence type="ECO:0000313" key="8">
    <source>
        <dbReference type="EMBL" id="CEM26394.1"/>
    </source>
</evidence>
<dbReference type="Pfam" id="PF00248">
    <property type="entry name" value="Aldo_ket_red"/>
    <property type="match status" value="2"/>
</dbReference>
<dbReference type="GO" id="GO:0016616">
    <property type="term" value="F:oxidoreductase activity, acting on the CH-OH group of donors, NAD or NADP as acceptor"/>
    <property type="evidence" value="ECO:0007669"/>
    <property type="project" value="UniProtKB-ARBA"/>
</dbReference>
<dbReference type="PhylomeDB" id="A0A0G4GC20"/>
<evidence type="ECO:0000259" key="7">
    <source>
        <dbReference type="Pfam" id="PF00248"/>
    </source>
</evidence>
<keyword evidence="3" id="KW-0560">Oxidoreductase</keyword>
<gene>
    <name evidence="8" type="ORF">Cvel_21119</name>
</gene>
<accession>A0A0G4GC20</accession>
<comment type="similarity">
    <text evidence="1">Belongs to the aldo/keto reductase family.</text>
</comment>
<feature type="binding site" evidence="5">
    <location>
        <position position="141"/>
    </location>
    <ligand>
        <name>substrate</name>
    </ligand>
</feature>
<evidence type="ECO:0000256" key="6">
    <source>
        <dbReference type="PIRSR" id="PIRSR000097-3"/>
    </source>
</evidence>
<feature type="domain" description="NADP-dependent oxidoreductase" evidence="7">
    <location>
        <begin position="4"/>
        <end position="54"/>
    </location>
</feature>
<evidence type="ECO:0000256" key="1">
    <source>
        <dbReference type="ARBA" id="ARBA00007905"/>
    </source>
</evidence>
<dbReference type="PANTHER" id="PTHR43827">
    <property type="entry name" value="2,5-DIKETO-D-GLUCONIC ACID REDUCTASE"/>
    <property type="match status" value="1"/>
</dbReference>
<dbReference type="VEuPathDB" id="CryptoDB:Cvel_21119"/>
<dbReference type="PIRSF" id="PIRSF000097">
    <property type="entry name" value="AKR"/>
    <property type="match status" value="1"/>
</dbReference>
<keyword evidence="2" id="KW-0521">NADP</keyword>
<evidence type="ECO:0000256" key="2">
    <source>
        <dbReference type="ARBA" id="ARBA00022857"/>
    </source>
</evidence>
<dbReference type="Gene3D" id="3.20.20.100">
    <property type="entry name" value="NADP-dependent oxidoreductase domain"/>
    <property type="match status" value="1"/>
</dbReference>
<evidence type="ECO:0000256" key="3">
    <source>
        <dbReference type="ARBA" id="ARBA00023002"/>
    </source>
</evidence>
<dbReference type="InterPro" id="IPR023210">
    <property type="entry name" value="NADP_OxRdtase_dom"/>
</dbReference>
<reference evidence="8" key="1">
    <citation type="submission" date="2014-11" db="EMBL/GenBank/DDBJ databases">
        <authorList>
            <person name="Otto D Thomas"/>
            <person name="Naeem Raeece"/>
        </authorList>
    </citation>
    <scope>NUCLEOTIDE SEQUENCE</scope>
</reference>
<dbReference type="PROSITE" id="PS00062">
    <property type="entry name" value="ALDOKETO_REDUCTASE_2"/>
    <property type="match status" value="1"/>
</dbReference>
<name>A0A0G4GC20_9ALVE</name>
<proteinExistence type="inferred from homology"/>
<organism evidence="8">
    <name type="scientific">Chromera velia CCMP2878</name>
    <dbReference type="NCBI Taxonomy" id="1169474"/>
    <lineage>
        <taxon>Eukaryota</taxon>
        <taxon>Sar</taxon>
        <taxon>Alveolata</taxon>
        <taxon>Colpodellida</taxon>
        <taxon>Chromeraceae</taxon>
        <taxon>Chromera</taxon>
    </lineage>
</organism>
<evidence type="ECO:0000256" key="5">
    <source>
        <dbReference type="PIRSR" id="PIRSR000097-2"/>
    </source>
</evidence>